<evidence type="ECO:0000256" key="10">
    <source>
        <dbReference type="RuleBase" id="RU000577"/>
    </source>
</evidence>
<feature type="domain" description="AAA+ ATPase" evidence="12">
    <location>
        <begin position="166"/>
        <end position="303"/>
    </location>
</feature>
<dbReference type="Pfam" id="PF00308">
    <property type="entry name" value="Bac_DnaA"/>
    <property type="match status" value="1"/>
</dbReference>
<dbReference type="GO" id="GO:0005737">
    <property type="term" value="C:cytoplasm"/>
    <property type="evidence" value="ECO:0007669"/>
    <property type="project" value="UniProtKB-SubCell"/>
</dbReference>
<reference evidence="14 15" key="1">
    <citation type="submission" date="2017-10" db="EMBL/GenBank/DDBJ databases">
        <title>Genome sequence of Caulobacter mirabilis FWC38.</title>
        <authorList>
            <person name="Fiebig A."/>
            <person name="Crosson S."/>
        </authorList>
    </citation>
    <scope>NUCLEOTIDE SEQUENCE [LARGE SCALE GENOMIC DNA]</scope>
    <source>
        <strain evidence="14 15">FWC 38</strain>
    </source>
</reference>
<comment type="subunit">
    <text evidence="8">Oligomerizes as a right-handed, spiral filament on DNA at oriC.</text>
</comment>
<dbReference type="InterPro" id="IPR027417">
    <property type="entry name" value="P-loop_NTPase"/>
</dbReference>
<evidence type="ECO:0000259" key="12">
    <source>
        <dbReference type="SMART" id="SM00382"/>
    </source>
</evidence>
<evidence type="ECO:0000256" key="4">
    <source>
        <dbReference type="ARBA" id="ARBA00022741"/>
    </source>
</evidence>
<comment type="domain">
    <text evidence="8">Domain I is involved in oligomerization and binding regulators, domain II is flexibile and of varying length in different bacteria, domain III forms the AAA+ region, while domain IV binds dsDNA.</text>
</comment>
<evidence type="ECO:0000256" key="3">
    <source>
        <dbReference type="ARBA" id="ARBA00022705"/>
    </source>
</evidence>
<feature type="region of interest" description="Domain I, interacts with DnaA modulators" evidence="8">
    <location>
        <begin position="1"/>
        <end position="107"/>
    </location>
</feature>
<dbReference type="GO" id="GO:0006270">
    <property type="term" value="P:DNA replication initiation"/>
    <property type="evidence" value="ECO:0007669"/>
    <property type="project" value="UniProtKB-UniRule"/>
</dbReference>
<dbReference type="GO" id="GO:0003688">
    <property type="term" value="F:DNA replication origin binding"/>
    <property type="evidence" value="ECO:0007669"/>
    <property type="project" value="UniProtKB-UniRule"/>
</dbReference>
<dbReference type="Gene3D" id="1.10.1750.10">
    <property type="match status" value="1"/>
</dbReference>
<dbReference type="Pfam" id="PF08299">
    <property type="entry name" value="Bac_DnaA_C"/>
    <property type="match status" value="1"/>
</dbReference>
<comment type="function">
    <text evidence="8 10">Plays an essential role in the initiation and regulation of chromosomal replication. ATP-DnaA binds to the origin of replication (oriC) to initiate formation of the DNA replication initiation complex once per cell cycle. Binds the DnaA box (a 9 base pair repeat at the origin) and separates the double-stranded (ds)DNA. Forms a right-handed helical filament on oriC DNA; dsDNA binds to the exterior of the filament while single-stranded (ss)DNA is stabiized in the filament's interior. The ATP-DnaA-oriC complex binds and stabilizes one strand of the AT-rich DNA unwinding element (DUE), permitting loading of DNA polymerase. After initiation quickly degrades to an ADP-DnaA complex that is not apt for DNA replication. Binds acidic phospholipids.</text>
</comment>
<dbReference type="InterPro" id="IPR020591">
    <property type="entry name" value="Chromosome_initiator_DnaA-like"/>
</dbReference>
<dbReference type="InterPro" id="IPR010921">
    <property type="entry name" value="Trp_repressor/repl_initiator"/>
</dbReference>
<evidence type="ECO:0000259" key="13">
    <source>
        <dbReference type="SMART" id="SM00760"/>
    </source>
</evidence>
<dbReference type="Gene3D" id="1.10.8.60">
    <property type="match status" value="1"/>
</dbReference>
<feature type="binding site" evidence="8">
    <location>
        <position position="179"/>
    </location>
    <ligand>
        <name>ATP</name>
        <dbReference type="ChEBI" id="CHEBI:30616"/>
    </ligand>
</feature>
<keyword evidence="2 8" id="KW-0963">Cytoplasm</keyword>
<comment type="subcellular location">
    <subcellularLocation>
        <location evidence="8">Cytoplasm</location>
    </subcellularLocation>
</comment>
<dbReference type="CDD" id="cd06571">
    <property type="entry name" value="Bac_DnaA_C"/>
    <property type="match status" value="1"/>
</dbReference>
<evidence type="ECO:0000313" key="14">
    <source>
        <dbReference type="EMBL" id="ATQ41072.1"/>
    </source>
</evidence>
<keyword evidence="6 8" id="KW-0446">Lipid-binding</keyword>
<keyword evidence="7 8" id="KW-0238">DNA-binding</keyword>
<dbReference type="GO" id="GO:0006275">
    <property type="term" value="P:regulation of DNA replication"/>
    <property type="evidence" value="ECO:0007669"/>
    <property type="project" value="UniProtKB-UniRule"/>
</dbReference>
<dbReference type="AlphaFoldDB" id="A0A2D2AST9"/>
<dbReference type="GO" id="GO:0008289">
    <property type="term" value="F:lipid binding"/>
    <property type="evidence" value="ECO:0007669"/>
    <property type="project" value="UniProtKB-KW"/>
</dbReference>
<comment type="caution">
    <text evidence="8">Lacks conserved residue(s) required for the propagation of feature annotation.</text>
</comment>
<dbReference type="SMART" id="SM00760">
    <property type="entry name" value="Bac_DnaA_C"/>
    <property type="match status" value="1"/>
</dbReference>
<evidence type="ECO:0000256" key="9">
    <source>
        <dbReference type="NCBIfam" id="TIGR00362"/>
    </source>
</evidence>
<sequence>MTSMGGQMPSQTPAGAVWTKACLALRSELGEAAFGSWLAQASLREVGGQLVLVTPTGVARDWIRRNAWRRIGELWAQHDPEGRSLDLKSRMEFESETGGMDIIAEAIEVMDPVSTDAPAIAPTPPTRPSRTAGLQERFTFDSFVPGPANEFAHAVARRVASWADGHFNPVVFHSPYGFGKTHLLNALAWEAMRAAPEKRVVYLTAERFLSTFVRAVMDRQTALFKDELRAADLLLIDDVHFVAGKQSTQEELFHTLTALMEDGRRVVFSADRPPAAITEMDARLRSHLSAGLVCGIEPADRGLRMGILERKLASLGRQGGFIAQARPDVLQFLADRFTDSVRELEGALNTLVARMGGEVGALTLDEAQNILRPHLRGAEKRITIDDIQKATAEHFGLRQADLISERRNRSVARPRQAAMWLAKQLTTRSLPDIGRRFGGRDHTTVLHAVRRIEALKAEDAQLARDLEALTRKLRG</sequence>
<dbReference type="GO" id="GO:0005886">
    <property type="term" value="C:plasma membrane"/>
    <property type="evidence" value="ECO:0007669"/>
    <property type="project" value="TreeGrafter"/>
</dbReference>
<evidence type="ECO:0000256" key="8">
    <source>
        <dbReference type="HAMAP-Rule" id="MF_00377"/>
    </source>
</evidence>
<feature type="binding site" evidence="8">
    <location>
        <position position="180"/>
    </location>
    <ligand>
        <name>ATP</name>
        <dbReference type="ChEBI" id="CHEBI:30616"/>
    </ligand>
</feature>
<dbReference type="PANTHER" id="PTHR30050">
    <property type="entry name" value="CHROMOSOMAL REPLICATION INITIATOR PROTEIN DNAA"/>
    <property type="match status" value="1"/>
</dbReference>
<dbReference type="InterPro" id="IPR003593">
    <property type="entry name" value="AAA+_ATPase"/>
</dbReference>
<dbReference type="GO" id="GO:0005524">
    <property type="term" value="F:ATP binding"/>
    <property type="evidence" value="ECO:0007669"/>
    <property type="project" value="UniProtKB-UniRule"/>
</dbReference>
<dbReference type="SUPFAM" id="SSF52540">
    <property type="entry name" value="P-loop containing nucleoside triphosphate hydrolases"/>
    <property type="match status" value="1"/>
</dbReference>
<accession>A0A2D2AST9</accession>
<keyword evidence="5 8" id="KW-0067">ATP-binding</keyword>
<feature type="domain" description="Chromosomal replication initiator DnaA C-terminal" evidence="13">
    <location>
        <begin position="383"/>
        <end position="452"/>
    </location>
</feature>
<evidence type="ECO:0000256" key="6">
    <source>
        <dbReference type="ARBA" id="ARBA00023121"/>
    </source>
</evidence>
<protein>
    <recommendedName>
        <fullName evidence="8 9">Chromosomal replication initiator protein DnaA</fullName>
    </recommendedName>
</protein>
<dbReference type="Proteomes" id="UP000228945">
    <property type="component" value="Chromosome"/>
</dbReference>
<dbReference type="Pfam" id="PF11638">
    <property type="entry name" value="DnaA_N"/>
    <property type="match status" value="1"/>
</dbReference>
<keyword evidence="3 8" id="KW-0235">DNA replication</keyword>
<dbReference type="CDD" id="cd00009">
    <property type="entry name" value="AAA"/>
    <property type="match status" value="1"/>
</dbReference>
<dbReference type="HAMAP" id="MF_00377">
    <property type="entry name" value="DnaA_bact"/>
    <property type="match status" value="1"/>
</dbReference>
<proteinExistence type="inferred from homology"/>
<feature type="binding site" evidence="8">
    <location>
        <position position="181"/>
    </location>
    <ligand>
        <name>ATP</name>
        <dbReference type="ChEBI" id="CHEBI:30616"/>
    </ligand>
</feature>
<dbReference type="EMBL" id="CP024201">
    <property type="protein sequence ID" value="ATQ41072.1"/>
    <property type="molecule type" value="Genomic_DNA"/>
</dbReference>
<dbReference type="InterPro" id="IPR038454">
    <property type="entry name" value="DnaA_N_sf"/>
</dbReference>
<dbReference type="PRINTS" id="PR00051">
    <property type="entry name" value="DNAA"/>
</dbReference>
<dbReference type="SUPFAM" id="SSF48295">
    <property type="entry name" value="TrpR-like"/>
    <property type="match status" value="1"/>
</dbReference>
<feature type="binding site" evidence="8">
    <location>
        <position position="177"/>
    </location>
    <ligand>
        <name>ATP</name>
        <dbReference type="ChEBI" id="CHEBI:30616"/>
    </ligand>
</feature>
<dbReference type="RefSeq" id="WP_099620329.1">
    <property type="nucleotide sequence ID" value="NZ_CP024201.1"/>
</dbReference>
<dbReference type="InterPro" id="IPR013159">
    <property type="entry name" value="DnaA_C"/>
</dbReference>
<evidence type="ECO:0000313" key="15">
    <source>
        <dbReference type="Proteomes" id="UP000228945"/>
    </source>
</evidence>
<dbReference type="NCBIfam" id="TIGR00362">
    <property type="entry name" value="DnaA"/>
    <property type="match status" value="1"/>
</dbReference>
<dbReference type="PANTHER" id="PTHR30050:SF2">
    <property type="entry name" value="CHROMOSOMAL REPLICATION INITIATOR PROTEIN DNAA"/>
    <property type="match status" value="1"/>
</dbReference>
<evidence type="ECO:0000256" key="7">
    <source>
        <dbReference type="ARBA" id="ARBA00023125"/>
    </source>
</evidence>
<dbReference type="InterPro" id="IPR013317">
    <property type="entry name" value="DnaA_dom"/>
</dbReference>
<dbReference type="KEGG" id="cmb:CSW64_00940"/>
<gene>
    <name evidence="8" type="primary">dnaA</name>
    <name evidence="14" type="ORF">CSW64_00940</name>
</gene>
<feature type="region of interest" description="Domain IV, binds dsDNA" evidence="8">
    <location>
        <begin position="356"/>
        <end position="475"/>
    </location>
</feature>
<dbReference type="InterPro" id="IPR024633">
    <property type="entry name" value="DnaA_N_dom"/>
</dbReference>
<organism evidence="14 15">
    <name type="scientific">Caulobacter mirabilis</name>
    <dbReference type="NCBI Taxonomy" id="69666"/>
    <lineage>
        <taxon>Bacteria</taxon>
        <taxon>Pseudomonadati</taxon>
        <taxon>Pseudomonadota</taxon>
        <taxon>Alphaproteobacteria</taxon>
        <taxon>Caulobacterales</taxon>
        <taxon>Caulobacteraceae</taxon>
        <taxon>Caulobacter</taxon>
    </lineage>
</organism>
<evidence type="ECO:0000256" key="1">
    <source>
        <dbReference type="ARBA" id="ARBA00006583"/>
    </source>
</evidence>
<evidence type="ECO:0000256" key="2">
    <source>
        <dbReference type="ARBA" id="ARBA00022490"/>
    </source>
</evidence>
<dbReference type="InterPro" id="IPR018312">
    <property type="entry name" value="Chromosome_initiator_DnaA_CS"/>
</dbReference>
<dbReference type="Gene3D" id="3.40.50.300">
    <property type="entry name" value="P-loop containing nucleotide triphosphate hydrolases"/>
    <property type="match status" value="1"/>
</dbReference>
<comment type="similarity">
    <text evidence="1 8 11">Belongs to the DnaA family.</text>
</comment>
<keyword evidence="15" id="KW-1185">Reference proteome</keyword>
<dbReference type="PROSITE" id="PS01008">
    <property type="entry name" value="DNAA"/>
    <property type="match status" value="1"/>
</dbReference>
<dbReference type="OrthoDB" id="9807019at2"/>
<evidence type="ECO:0000256" key="5">
    <source>
        <dbReference type="ARBA" id="ARBA00022840"/>
    </source>
</evidence>
<dbReference type="Gene3D" id="3.30.300.180">
    <property type="match status" value="1"/>
</dbReference>
<evidence type="ECO:0000256" key="11">
    <source>
        <dbReference type="RuleBase" id="RU004227"/>
    </source>
</evidence>
<keyword evidence="4 8" id="KW-0547">Nucleotide-binding</keyword>
<name>A0A2D2AST9_9CAUL</name>
<dbReference type="SMART" id="SM00382">
    <property type="entry name" value="AAA"/>
    <property type="match status" value="1"/>
</dbReference>
<dbReference type="InterPro" id="IPR001957">
    <property type="entry name" value="Chromosome_initiator_DnaA"/>
</dbReference>